<proteinExistence type="predicted"/>
<comment type="caution">
    <text evidence="2">The sequence shown here is derived from an EMBL/GenBank/DDBJ whole genome shotgun (WGS) entry which is preliminary data.</text>
</comment>
<dbReference type="SMART" id="SM00748">
    <property type="entry name" value="HEPN"/>
    <property type="match status" value="1"/>
</dbReference>
<feature type="domain" description="HEPN" evidence="1">
    <location>
        <begin position="17"/>
        <end position="125"/>
    </location>
</feature>
<dbReference type="PROSITE" id="PS50910">
    <property type="entry name" value="HEPN"/>
    <property type="match status" value="1"/>
</dbReference>
<organism evidence="2 3">
    <name type="scientific">Psychracetigena formicireducens</name>
    <dbReference type="NCBI Taxonomy" id="2986056"/>
    <lineage>
        <taxon>Bacteria</taxon>
        <taxon>Bacillati</taxon>
        <taxon>Candidatus Lithacetigenota</taxon>
        <taxon>Candidatus Psychracetigena</taxon>
    </lineage>
</organism>
<dbReference type="EMBL" id="QLTW01000281">
    <property type="protein sequence ID" value="MBT9146037.1"/>
    <property type="molecule type" value="Genomic_DNA"/>
</dbReference>
<dbReference type="InterPro" id="IPR007842">
    <property type="entry name" value="HEPN_dom"/>
</dbReference>
<dbReference type="SUPFAM" id="SSF81593">
    <property type="entry name" value="Nucleotidyltransferase substrate binding subunit/domain"/>
    <property type="match status" value="1"/>
</dbReference>
<name>A0A9E2F2Q6_PSYF1</name>
<sequence length="150" mass="17656">MKRSEEEIKLVKNWLRFAKENLLFAKAGMKEDFSLYHSICFMCQGSAEKYLKAFLIWKGWELEKIHDLSKLMNFCCKYDDSFKHLFSECELLNEYIAEARYPGDLPFESIGEGDAREAIESADKIEEFVLNKMDILFENEANILQSKKQE</sequence>
<accession>A0A9E2F2Q6</accession>
<evidence type="ECO:0000313" key="3">
    <source>
        <dbReference type="Proteomes" id="UP000811545"/>
    </source>
</evidence>
<protein>
    <recommendedName>
        <fullName evidence="1">HEPN domain-containing protein</fullName>
    </recommendedName>
</protein>
<evidence type="ECO:0000313" key="2">
    <source>
        <dbReference type="EMBL" id="MBT9146037.1"/>
    </source>
</evidence>
<gene>
    <name evidence="2" type="ORF">DDT42_01916</name>
</gene>
<dbReference type="AlphaFoldDB" id="A0A9E2F2Q6"/>
<dbReference type="Pfam" id="PF05168">
    <property type="entry name" value="HEPN"/>
    <property type="match status" value="1"/>
</dbReference>
<dbReference type="Gene3D" id="1.20.120.330">
    <property type="entry name" value="Nucleotidyltransferases domain 2"/>
    <property type="match status" value="1"/>
</dbReference>
<reference evidence="2 3" key="1">
    <citation type="journal article" date="2021" name="bioRxiv">
        <title>Unique metabolic strategies in Hadean analogues reveal hints for primordial physiology.</title>
        <authorList>
            <person name="Nobu M.K."/>
            <person name="Nakai R."/>
            <person name="Tamazawa S."/>
            <person name="Mori H."/>
            <person name="Toyoda A."/>
            <person name="Ijiri A."/>
            <person name="Suzuki S."/>
            <person name="Kurokawa K."/>
            <person name="Kamagata Y."/>
            <person name="Tamaki H."/>
        </authorList>
    </citation>
    <scope>NUCLEOTIDE SEQUENCE [LARGE SCALE GENOMIC DNA]</scope>
    <source>
        <strain evidence="2">BS525</strain>
    </source>
</reference>
<evidence type="ECO:0000259" key="1">
    <source>
        <dbReference type="PROSITE" id="PS50910"/>
    </source>
</evidence>
<dbReference type="Proteomes" id="UP000811545">
    <property type="component" value="Unassembled WGS sequence"/>
</dbReference>